<organism evidence="1 2">
    <name type="scientific">Spiromyces aspiralis</name>
    <dbReference type="NCBI Taxonomy" id="68401"/>
    <lineage>
        <taxon>Eukaryota</taxon>
        <taxon>Fungi</taxon>
        <taxon>Fungi incertae sedis</taxon>
        <taxon>Zoopagomycota</taxon>
        <taxon>Kickxellomycotina</taxon>
        <taxon>Kickxellomycetes</taxon>
        <taxon>Kickxellales</taxon>
        <taxon>Kickxellaceae</taxon>
        <taxon>Spiromyces</taxon>
    </lineage>
</organism>
<protein>
    <submittedName>
        <fullName evidence="1">Uncharacterized protein</fullName>
    </submittedName>
</protein>
<evidence type="ECO:0000313" key="2">
    <source>
        <dbReference type="Proteomes" id="UP001145114"/>
    </source>
</evidence>
<dbReference type="Proteomes" id="UP001145114">
    <property type="component" value="Unassembled WGS sequence"/>
</dbReference>
<gene>
    <name evidence="1" type="ORF">EV182_007962</name>
</gene>
<proteinExistence type="predicted"/>
<evidence type="ECO:0000313" key="1">
    <source>
        <dbReference type="EMBL" id="KAJ1670861.1"/>
    </source>
</evidence>
<accession>A0ACC1H7T9</accession>
<keyword evidence="2" id="KW-1185">Reference proteome</keyword>
<name>A0ACC1H7T9_9FUNG</name>
<reference evidence="1" key="1">
    <citation type="submission" date="2022-06" db="EMBL/GenBank/DDBJ databases">
        <title>Phylogenomic reconstructions and comparative analyses of Kickxellomycotina fungi.</title>
        <authorList>
            <person name="Reynolds N.K."/>
            <person name="Stajich J.E."/>
            <person name="Barry K."/>
            <person name="Grigoriev I.V."/>
            <person name="Crous P."/>
            <person name="Smith M.E."/>
        </authorList>
    </citation>
    <scope>NUCLEOTIDE SEQUENCE</scope>
    <source>
        <strain evidence="1">RSA 2271</strain>
    </source>
</reference>
<comment type="caution">
    <text evidence="1">The sequence shown here is derived from an EMBL/GenBank/DDBJ whole genome shotgun (WGS) entry which is preliminary data.</text>
</comment>
<dbReference type="EMBL" id="JAMZIH010009042">
    <property type="protein sequence ID" value="KAJ1670861.1"/>
    <property type="molecule type" value="Genomic_DNA"/>
</dbReference>
<sequence length="75" mass="7997">MLCRGLETNPESVAMIGDDVRADLGDGAEELGLKRILVRTGKYRHGDEDKASSPLDGVFDTFSDAVDAIVADLST</sequence>